<keyword evidence="1" id="KW-0175">Coiled coil</keyword>
<evidence type="ECO:0008006" key="4">
    <source>
        <dbReference type="Google" id="ProtNLM"/>
    </source>
</evidence>
<feature type="coiled-coil region" evidence="1">
    <location>
        <begin position="35"/>
        <end position="69"/>
    </location>
</feature>
<sequence>MVLSFLDDKLTTNYAPTTAELLTLQELLDGPNQRLAGIENRIPNIEERLRELDQERFVLENKAASLQMMLTPARRLLPEILQEIFARCLPPGGTPPMSARESPLLLGRVCRQWRNIAYSTPVLWSGLHIAVPPDTPYARRCSISVRLEATKEWLSRSGICSLSISLSGPQGYYPGVRADLKTVPLYLETISPFLPRCQYFYFFCSEISSWHFLLEKCVPSQAPFLKYIHFDFANTPSDSEVLGASGGASRLFSSSELHAIFLSSHERRLMQLPVQWAQLTILNLFKRPSTWIPGSALLVHDALLLLSWCPHLVFCSIPISETSLPYRSVDSNRGSKMVSLLQLFGFSVRCDFDPEPFYRYLNIPSLRYFQHYQETPQSMGTRLDGEVRALHLALRPFIQRVVHPIEELQILSTFLSMNDFIQCLKLFPELKRLSLIGHVYPHFAIVDLTIPMITLSDQFLEYLIPNYRSSNLPLSEVTEQGESDEDLNICVCPKLEMLDIIEPTFSDILMLEFIRSRMVQGMGATNDVSRLRWLNIRFPYDRVAMPGTMDEVAELKACTGAHINVYFNQNRITLGWGPFGTDTPYNGLASVDYLGHPNHQYIPYFGTMLDPRL</sequence>
<proteinExistence type="predicted"/>
<dbReference type="EMBL" id="JANIEX010000311">
    <property type="protein sequence ID" value="KAJ3569022.1"/>
    <property type="molecule type" value="Genomic_DNA"/>
</dbReference>
<organism evidence="2 3">
    <name type="scientific">Leucocoprinus birnbaumii</name>
    <dbReference type="NCBI Taxonomy" id="56174"/>
    <lineage>
        <taxon>Eukaryota</taxon>
        <taxon>Fungi</taxon>
        <taxon>Dikarya</taxon>
        <taxon>Basidiomycota</taxon>
        <taxon>Agaricomycotina</taxon>
        <taxon>Agaricomycetes</taxon>
        <taxon>Agaricomycetidae</taxon>
        <taxon>Agaricales</taxon>
        <taxon>Agaricineae</taxon>
        <taxon>Agaricaceae</taxon>
        <taxon>Leucocoprinus</taxon>
    </lineage>
</organism>
<protein>
    <recommendedName>
        <fullName evidence="4">F-box domain-containing protein</fullName>
    </recommendedName>
</protein>
<dbReference type="Gene3D" id="1.20.1280.50">
    <property type="match status" value="1"/>
</dbReference>
<keyword evidence="3" id="KW-1185">Reference proteome</keyword>
<accession>A0AAD5VT29</accession>
<gene>
    <name evidence="2" type="ORF">NP233_g5328</name>
</gene>
<evidence type="ECO:0000313" key="2">
    <source>
        <dbReference type="EMBL" id="KAJ3569022.1"/>
    </source>
</evidence>
<dbReference type="Proteomes" id="UP001213000">
    <property type="component" value="Unassembled WGS sequence"/>
</dbReference>
<dbReference type="AlphaFoldDB" id="A0AAD5VT29"/>
<name>A0AAD5VT29_9AGAR</name>
<comment type="caution">
    <text evidence="2">The sequence shown here is derived from an EMBL/GenBank/DDBJ whole genome shotgun (WGS) entry which is preliminary data.</text>
</comment>
<evidence type="ECO:0000256" key="1">
    <source>
        <dbReference type="SAM" id="Coils"/>
    </source>
</evidence>
<evidence type="ECO:0000313" key="3">
    <source>
        <dbReference type="Proteomes" id="UP001213000"/>
    </source>
</evidence>
<reference evidence="2" key="1">
    <citation type="submission" date="2022-07" db="EMBL/GenBank/DDBJ databases">
        <title>Genome Sequence of Leucocoprinus birnbaumii.</title>
        <authorList>
            <person name="Buettner E."/>
        </authorList>
    </citation>
    <scope>NUCLEOTIDE SEQUENCE</scope>
    <source>
        <strain evidence="2">VT141</strain>
    </source>
</reference>